<reference evidence="3 4" key="1">
    <citation type="submission" date="2019-01" db="EMBL/GenBank/DDBJ databases">
        <authorList>
            <person name="Chen W.-M."/>
        </authorList>
    </citation>
    <scope>NUCLEOTIDE SEQUENCE [LARGE SCALE GENOMIC DNA]</scope>
    <source>
        <strain evidence="3 4">TLA-22</strain>
    </source>
</reference>
<dbReference type="AlphaFoldDB" id="A0A437JD86"/>
<evidence type="ECO:0000313" key="4">
    <source>
        <dbReference type="Proteomes" id="UP000282977"/>
    </source>
</evidence>
<dbReference type="EMBL" id="RZUL01000001">
    <property type="protein sequence ID" value="RVT43875.1"/>
    <property type="molecule type" value="Genomic_DNA"/>
</dbReference>
<dbReference type="PANTHER" id="PTHR37828">
    <property type="entry name" value="GSR2449 PROTEIN"/>
    <property type="match status" value="1"/>
</dbReference>
<keyword evidence="3" id="KW-0378">Hydrolase</keyword>
<dbReference type="InterPro" id="IPR005545">
    <property type="entry name" value="YCII"/>
</dbReference>
<dbReference type="Proteomes" id="UP000282977">
    <property type="component" value="Unassembled WGS sequence"/>
</dbReference>
<dbReference type="SUPFAM" id="SSF54909">
    <property type="entry name" value="Dimeric alpha+beta barrel"/>
    <property type="match status" value="1"/>
</dbReference>
<proteinExistence type="inferred from homology"/>
<organism evidence="3 4">
    <name type="scientific">Sphingobium algorifonticola</name>
    <dbReference type="NCBI Taxonomy" id="2008318"/>
    <lineage>
        <taxon>Bacteria</taxon>
        <taxon>Pseudomonadati</taxon>
        <taxon>Pseudomonadota</taxon>
        <taxon>Alphaproteobacteria</taxon>
        <taxon>Sphingomonadales</taxon>
        <taxon>Sphingomonadaceae</taxon>
        <taxon>Sphingobium</taxon>
    </lineage>
</organism>
<name>A0A437JD86_9SPHN</name>
<keyword evidence="4" id="KW-1185">Reference proteome</keyword>
<comment type="caution">
    <text evidence="3">The sequence shown here is derived from an EMBL/GenBank/DDBJ whole genome shotgun (WGS) entry which is preliminary data.</text>
</comment>
<dbReference type="PANTHER" id="PTHR37828:SF1">
    <property type="entry name" value="YCII-RELATED DOMAIN-CONTAINING PROTEIN"/>
    <property type="match status" value="1"/>
</dbReference>
<dbReference type="Gene3D" id="3.30.70.1060">
    <property type="entry name" value="Dimeric alpha+beta barrel"/>
    <property type="match status" value="1"/>
</dbReference>
<dbReference type="RefSeq" id="WP_127689412.1">
    <property type="nucleotide sequence ID" value="NZ_RZUL01000001.1"/>
</dbReference>
<feature type="domain" description="YCII-related" evidence="2">
    <location>
        <begin position="1"/>
        <end position="81"/>
    </location>
</feature>
<sequence length="94" mass="9912">MFIIALHYTATLEEVDAHLDAHVAWLHQGIADGWLMIAGRQVPRTGGILIARGDRDAIVAKASTDPFVVHGVADVTVTEFTPSIVAPGLDALAG</sequence>
<evidence type="ECO:0000259" key="2">
    <source>
        <dbReference type="Pfam" id="PF03795"/>
    </source>
</evidence>
<accession>A0A437JD86</accession>
<gene>
    <name evidence="3" type="ORF">ENE74_04635</name>
</gene>
<comment type="similarity">
    <text evidence="1">Belongs to the YciI family.</text>
</comment>
<protein>
    <submittedName>
        <fullName evidence="3">GTP cyclohydrolase</fullName>
    </submittedName>
</protein>
<dbReference type="OrthoDB" id="9814407at2"/>
<evidence type="ECO:0000256" key="1">
    <source>
        <dbReference type="ARBA" id="ARBA00007689"/>
    </source>
</evidence>
<evidence type="ECO:0000313" key="3">
    <source>
        <dbReference type="EMBL" id="RVT43875.1"/>
    </source>
</evidence>
<dbReference type="Pfam" id="PF03795">
    <property type="entry name" value="YCII"/>
    <property type="match status" value="1"/>
</dbReference>
<dbReference type="InterPro" id="IPR011008">
    <property type="entry name" value="Dimeric_a/b-barrel"/>
</dbReference>
<dbReference type="GO" id="GO:0016787">
    <property type="term" value="F:hydrolase activity"/>
    <property type="evidence" value="ECO:0007669"/>
    <property type="project" value="UniProtKB-KW"/>
</dbReference>